<dbReference type="AlphaFoldDB" id="A0A4P7QHB5"/>
<feature type="transmembrane region" description="Helical" evidence="1">
    <location>
        <begin position="128"/>
        <end position="147"/>
    </location>
</feature>
<dbReference type="Proteomes" id="UP000296352">
    <property type="component" value="Chromosome"/>
</dbReference>
<organism evidence="2 3">
    <name type="scientific">Corynebacterium endometrii</name>
    <dbReference type="NCBI Taxonomy" id="2488819"/>
    <lineage>
        <taxon>Bacteria</taxon>
        <taxon>Bacillati</taxon>
        <taxon>Actinomycetota</taxon>
        <taxon>Actinomycetes</taxon>
        <taxon>Mycobacteriales</taxon>
        <taxon>Corynebacteriaceae</taxon>
        <taxon>Corynebacterium</taxon>
    </lineage>
</organism>
<accession>A0A4P7QHB5</accession>
<dbReference type="EMBL" id="CP039247">
    <property type="protein sequence ID" value="QCB28214.1"/>
    <property type="molecule type" value="Genomic_DNA"/>
</dbReference>
<evidence type="ECO:0000256" key="1">
    <source>
        <dbReference type="SAM" id="Phobius"/>
    </source>
</evidence>
<evidence type="ECO:0008006" key="4">
    <source>
        <dbReference type="Google" id="ProtNLM"/>
    </source>
</evidence>
<name>A0A4P7QHB5_9CORY</name>
<keyword evidence="1" id="KW-0812">Transmembrane</keyword>
<gene>
    <name evidence="2" type="ORF">CENDO_04620</name>
</gene>
<feature type="transmembrane region" description="Helical" evidence="1">
    <location>
        <begin position="55"/>
        <end position="77"/>
    </location>
</feature>
<evidence type="ECO:0000313" key="3">
    <source>
        <dbReference type="Proteomes" id="UP000296352"/>
    </source>
</evidence>
<dbReference type="KEGG" id="cee:CENDO_04620"/>
<reference evidence="2 3" key="1">
    <citation type="submission" date="2019-04" db="EMBL/GenBank/DDBJ databases">
        <title>Corynebacterium endometrii sp. nov., isolated from the uterus of a cow with endometritis.</title>
        <authorList>
            <person name="Ballas P."/>
            <person name="Ruckert C."/>
            <person name="Wagener K."/>
            <person name="Drillich M."/>
            <person name="Kaempfer P."/>
            <person name="Busse H.-J."/>
            <person name="Ehling-Schulz M."/>
        </authorList>
    </citation>
    <scope>NUCLEOTIDE SEQUENCE [LARGE SCALE GENOMIC DNA]</scope>
    <source>
        <strain evidence="2 3">LMM-1653</strain>
    </source>
</reference>
<proteinExistence type="predicted"/>
<keyword evidence="1" id="KW-1133">Transmembrane helix</keyword>
<feature type="transmembrane region" description="Helical" evidence="1">
    <location>
        <begin position="83"/>
        <end position="101"/>
    </location>
</feature>
<sequence>MSLILYILHVVAAILLLGPVTVAVSSFQGQMLKASTGDTAALGAARVLHRISDQYGLWSVLVPVFGAALLFVDWATYGQSYNFHLAIVLSIVAWGILFFLVTPKQKKAMAALEAGDHSFDYAKAKKQLSMFSGIFCLVWLITALSMFA</sequence>
<keyword evidence="1" id="KW-0472">Membrane</keyword>
<dbReference type="RefSeq" id="WP_136140983.1">
    <property type="nucleotide sequence ID" value="NZ_CP039247.1"/>
</dbReference>
<feature type="transmembrane region" description="Helical" evidence="1">
    <location>
        <begin position="6"/>
        <end position="27"/>
    </location>
</feature>
<evidence type="ECO:0000313" key="2">
    <source>
        <dbReference type="EMBL" id="QCB28214.1"/>
    </source>
</evidence>
<dbReference type="OrthoDB" id="3429068at2"/>
<protein>
    <recommendedName>
        <fullName evidence="4">DUF2269 domain-containing protein</fullName>
    </recommendedName>
</protein>
<keyword evidence="3" id="KW-1185">Reference proteome</keyword>